<evidence type="ECO:0000256" key="1">
    <source>
        <dbReference type="SAM" id="SignalP"/>
    </source>
</evidence>
<reference evidence="3" key="1">
    <citation type="submission" date="2016-07" db="EMBL/GenBank/DDBJ databases">
        <authorList>
            <person name="Florea S."/>
            <person name="Webb J.S."/>
            <person name="Jaromczyk J."/>
            <person name="Schardl C.L."/>
        </authorList>
    </citation>
    <scope>NUCLEOTIDE SEQUENCE [LARGE SCALE GENOMIC DNA]</scope>
    <source>
        <strain evidence="3">CC-VM-7</strain>
    </source>
</reference>
<gene>
    <name evidence="2" type="ORF">BBI00_19075</name>
</gene>
<evidence type="ECO:0000313" key="3">
    <source>
        <dbReference type="Proteomes" id="UP000093432"/>
    </source>
</evidence>
<organism evidence="2 3">
    <name type="scientific">Chryseobacterium arthrosphaerae</name>
    <dbReference type="NCBI Taxonomy" id="651561"/>
    <lineage>
        <taxon>Bacteria</taxon>
        <taxon>Pseudomonadati</taxon>
        <taxon>Bacteroidota</taxon>
        <taxon>Flavobacteriia</taxon>
        <taxon>Flavobacteriales</taxon>
        <taxon>Weeksellaceae</taxon>
        <taxon>Chryseobacterium group</taxon>
        <taxon>Chryseobacterium</taxon>
    </lineage>
</organism>
<accession>A0A1B8ZED7</accession>
<proteinExistence type="predicted"/>
<sequence>MKLKKPLINKQMIRLLTISLFISSSAFAQKEFTALRLDLPKNKLEPQHVNFTPDEIYLDHKKCFGYIKKNDVIIDNETVPNYFEISSLDNEVLFSGVIRKNESGNFESKIKFHPIDKVYKNSKIIGRNDLILNLSSNQVLNNNCSLNLDNLRLFYEKSNENN</sequence>
<dbReference type="KEGG" id="carh:EGY05_01015"/>
<evidence type="ECO:0008006" key="4">
    <source>
        <dbReference type="Google" id="ProtNLM"/>
    </source>
</evidence>
<dbReference type="Proteomes" id="UP000093432">
    <property type="component" value="Unassembled WGS sequence"/>
</dbReference>
<keyword evidence="1" id="KW-0732">Signal</keyword>
<feature type="chain" id="PRO_5008620509" description="Organic solvent tolerance-like N-terminal domain-containing protein" evidence="1">
    <location>
        <begin position="29"/>
        <end position="162"/>
    </location>
</feature>
<comment type="caution">
    <text evidence="2">The sequence shown here is derived from an EMBL/GenBank/DDBJ whole genome shotgun (WGS) entry which is preliminary data.</text>
</comment>
<evidence type="ECO:0000313" key="2">
    <source>
        <dbReference type="EMBL" id="OCA69970.1"/>
    </source>
</evidence>
<dbReference type="STRING" id="651561.BBI00_19075"/>
<dbReference type="EMBL" id="MAYG01000023">
    <property type="protein sequence ID" value="OCA69970.1"/>
    <property type="molecule type" value="Genomic_DNA"/>
</dbReference>
<protein>
    <recommendedName>
        <fullName evidence="4">Organic solvent tolerance-like N-terminal domain-containing protein</fullName>
    </recommendedName>
</protein>
<name>A0A1B8ZED7_9FLAO</name>
<feature type="signal peptide" evidence="1">
    <location>
        <begin position="1"/>
        <end position="28"/>
    </location>
</feature>
<dbReference type="AlphaFoldDB" id="A0A1B8ZED7"/>